<evidence type="ECO:0000256" key="3">
    <source>
        <dbReference type="SAM" id="MobiDB-lite"/>
    </source>
</evidence>
<keyword evidence="4" id="KW-0472">Membrane</keyword>
<dbReference type="GO" id="GO:0000506">
    <property type="term" value="C:glycosylphosphatidylinositol-N-acetylglucosaminyltransferase (GPI-GnT) complex"/>
    <property type="evidence" value="ECO:0007669"/>
    <property type="project" value="InterPro"/>
</dbReference>
<feature type="transmembrane region" description="Helical" evidence="4">
    <location>
        <begin position="131"/>
        <end position="151"/>
    </location>
</feature>
<reference evidence="6" key="1">
    <citation type="journal article" date="2023" name="Mol. Plant Microbe Interact.">
        <title>Elucidating the Obligate Nature and Biological Capacity of an Invasive Fungal Corn Pathogen.</title>
        <authorList>
            <person name="MacCready J.S."/>
            <person name="Roggenkamp E.M."/>
            <person name="Gdanetz K."/>
            <person name="Chilvers M.I."/>
        </authorList>
    </citation>
    <scope>NUCLEOTIDE SEQUENCE</scope>
    <source>
        <strain evidence="6">PM02</strain>
    </source>
</reference>
<accession>A0AAD9I742</accession>
<dbReference type="InterPro" id="IPR044215">
    <property type="entry name" value="PIG-H"/>
</dbReference>
<dbReference type="Proteomes" id="UP001217918">
    <property type="component" value="Unassembled WGS sequence"/>
</dbReference>
<comment type="similarity">
    <text evidence="2">Belongs to the PIGH family.</text>
</comment>
<feature type="region of interest" description="Disordered" evidence="3">
    <location>
        <begin position="73"/>
        <end position="94"/>
    </location>
</feature>
<sequence>MLLTTAPYLHVRRPSATTAEFIVTTCPPATIPLRLALLGVLLFRAAAVFASLMLAYASLAVSPLHLDISPGPSPSEGGGLGEAGPGGATEDGGHAHPGHAVRSVLAYLVQDSAAAGWARAAVAGRAAWCPWWTVLAAAVLVLYYAAAAFQLHRTESLLVLRGLGIQTASSRGSSWSWGGGWGCGGVGRTTRFIPTEKIRAVLINEAFCGFQVIYYLIVVVEGEEEVVVVFPKLLPPRTVVESVWRGVRRCLYEPDGNDGR</sequence>
<keyword evidence="7" id="KW-1185">Reference proteome</keyword>
<keyword evidence="4" id="KW-0812">Transmembrane</keyword>
<dbReference type="Pfam" id="PF10181">
    <property type="entry name" value="PIG-H"/>
    <property type="match status" value="1"/>
</dbReference>
<proteinExistence type="inferred from homology"/>
<evidence type="ECO:0000256" key="1">
    <source>
        <dbReference type="ARBA" id="ARBA00004687"/>
    </source>
</evidence>
<dbReference type="PANTHER" id="PTHR15231:SF1">
    <property type="entry name" value="PHOSPHATIDYLINOSITOL N-ACETYLGLUCOSAMINYLTRANSFERASE SUBUNIT H"/>
    <property type="match status" value="1"/>
</dbReference>
<comment type="pathway">
    <text evidence="1">Glycolipid biosynthesis; glycosylphosphatidylinositol-anchor biosynthesis.</text>
</comment>
<gene>
    <name evidence="6" type="ORF">P8C59_006180</name>
</gene>
<evidence type="ECO:0000256" key="4">
    <source>
        <dbReference type="SAM" id="Phobius"/>
    </source>
</evidence>
<keyword evidence="4" id="KW-1133">Transmembrane helix</keyword>
<evidence type="ECO:0000256" key="2">
    <source>
        <dbReference type="ARBA" id="ARBA00009610"/>
    </source>
</evidence>
<dbReference type="InterPro" id="IPR019328">
    <property type="entry name" value="PIGH-H_dom"/>
</dbReference>
<feature type="compositionally biased region" description="Gly residues" evidence="3">
    <location>
        <begin position="76"/>
        <end position="90"/>
    </location>
</feature>
<evidence type="ECO:0000313" key="7">
    <source>
        <dbReference type="Proteomes" id="UP001217918"/>
    </source>
</evidence>
<comment type="caution">
    <text evidence="6">The sequence shown here is derived from an EMBL/GenBank/DDBJ whole genome shotgun (WGS) entry which is preliminary data.</text>
</comment>
<dbReference type="GO" id="GO:0006506">
    <property type="term" value="P:GPI anchor biosynthetic process"/>
    <property type="evidence" value="ECO:0007669"/>
    <property type="project" value="InterPro"/>
</dbReference>
<dbReference type="AlphaFoldDB" id="A0AAD9I742"/>
<protein>
    <recommendedName>
        <fullName evidence="5">Phosphatidylinositol N-acetylglucosaminyltransferase subunit H conserved domain-containing protein</fullName>
    </recommendedName>
</protein>
<dbReference type="EMBL" id="JAQQPM010000005">
    <property type="protein sequence ID" value="KAK2071784.1"/>
    <property type="molecule type" value="Genomic_DNA"/>
</dbReference>
<evidence type="ECO:0000259" key="5">
    <source>
        <dbReference type="Pfam" id="PF10181"/>
    </source>
</evidence>
<feature type="domain" description="Phosphatidylinositol N-acetylglucosaminyltransferase subunit H conserved" evidence="5">
    <location>
        <begin position="156"/>
        <end position="231"/>
    </location>
</feature>
<name>A0AAD9I742_9PEZI</name>
<evidence type="ECO:0000313" key="6">
    <source>
        <dbReference type="EMBL" id="KAK2071784.1"/>
    </source>
</evidence>
<feature type="transmembrane region" description="Helical" evidence="4">
    <location>
        <begin position="35"/>
        <end position="57"/>
    </location>
</feature>
<organism evidence="6 7">
    <name type="scientific">Phyllachora maydis</name>
    <dbReference type="NCBI Taxonomy" id="1825666"/>
    <lineage>
        <taxon>Eukaryota</taxon>
        <taxon>Fungi</taxon>
        <taxon>Dikarya</taxon>
        <taxon>Ascomycota</taxon>
        <taxon>Pezizomycotina</taxon>
        <taxon>Sordariomycetes</taxon>
        <taxon>Sordariomycetidae</taxon>
        <taxon>Phyllachorales</taxon>
        <taxon>Phyllachoraceae</taxon>
        <taxon>Phyllachora</taxon>
    </lineage>
</organism>
<dbReference type="PANTHER" id="PTHR15231">
    <property type="entry name" value="PHOSPHATIDYLINOSITOL N-ACETYLGLUCOSAMINYLTRANSFERASE SUBUNIT H"/>
    <property type="match status" value="1"/>
</dbReference>